<keyword evidence="6" id="KW-0851">Voltage-gated channel</keyword>
<accession>K0T3C8</accession>
<evidence type="ECO:0000256" key="2">
    <source>
        <dbReference type="ARBA" id="ARBA00015897"/>
    </source>
</evidence>
<comment type="subcellular location">
    <subcellularLocation>
        <location evidence="1">Cell membrane</location>
        <topology evidence="1">Multi-pass membrane protein</topology>
    </subcellularLocation>
</comment>
<keyword evidence="3" id="KW-0813">Transport</keyword>
<evidence type="ECO:0000259" key="14">
    <source>
        <dbReference type="Pfam" id="PF00520"/>
    </source>
</evidence>
<dbReference type="EMBL" id="AGNL01012474">
    <property type="protein sequence ID" value="EJK67876.1"/>
    <property type="molecule type" value="Genomic_DNA"/>
</dbReference>
<dbReference type="InterPro" id="IPR031846">
    <property type="entry name" value="Hvcn1"/>
</dbReference>
<dbReference type="InterPro" id="IPR005821">
    <property type="entry name" value="Ion_trans_dom"/>
</dbReference>
<evidence type="ECO:0000313" key="15">
    <source>
        <dbReference type="EMBL" id="EJK67876.1"/>
    </source>
</evidence>
<organism evidence="15 16">
    <name type="scientific">Thalassiosira oceanica</name>
    <name type="common">Marine diatom</name>
    <dbReference type="NCBI Taxonomy" id="159749"/>
    <lineage>
        <taxon>Eukaryota</taxon>
        <taxon>Sar</taxon>
        <taxon>Stramenopiles</taxon>
        <taxon>Ochrophyta</taxon>
        <taxon>Bacillariophyta</taxon>
        <taxon>Coscinodiscophyceae</taxon>
        <taxon>Thalassiosirophycidae</taxon>
        <taxon>Thalassiosirales</taxon>
        <taxon>Thalassiosiraceae</taxon>
        <taxon>Thalassiosira</taxon>
    </lineage>
</organism>
<dbReference type="PANTHER" id="PTHR46480:SF1">
    <property type="entry name" value="VOLTAGE-GATED HYDROGEN CHANNEL 1"/>
    <property type="match status" value="1"/>
</dbReference>
<evidence type="ECO:0000256" key="10">
    <source>
        <dbReference type="ARBA" id="ARBA00023136"/>
    </source>
</evidence>
<name>K0T3C8_THAOC</name>
<evidence type="ECO:0000256" key="4">
    <source>
        <dbReference type="ARBA" id="ARBA00022475"/>
    </source>
</evidence>
<evidence type="ECO:0000256" key="7">
    <source>
        <dbReference type="ARBA" id="ARBA00022989"/>
    </source>
</evidence>
<evidence type="ECO:0000256" key="9">
    <source>
        <dbReference type="ARBA" id="ARBA00023065"/>
    </source>
</evidence>
<keyword evidence="7 13" id="KW-1133">Transmembrane helix</keyword>
<dbReference type="GO" id="GO:0034702">
    <property type="term" value="C:monoatomic ion channel complex"/>
    <property type="evidence" value="ECO:0007669"/>
    <property type="project" value="UniProtKB-KW"/>
</dbReference>
<evidence type="ECO:0000256" key="1">
    <source>
        <dbReference type="ARBA" id="ARBA00004651"/>
    </source>
</evidence>
<keyword evidence="11" id="KW-0407">Ion channel</keyword>
<evidence type="ECO:0000256" key="12">
    <source>
        <dbReference type="ARBA" id="ARBA00031989"/>
    </source>
</evidence>
<keyword evidence="9" id="KW-0406">Ion transport</keyword>
<proteinExistence type="predicted"/>
<protein>
    <recommendedName>
        <fullName evidence="2">Voltage-gated hydrogen channel 1</fullName>
    </recommendedName>
    <alternativeName>
        <fullName evidence="12">Hydrogen voltage-gated channel 1</fullName>
    </alternativeName>
</protein>
<keyword evidence="5 13" id="KW-0812">Transmembrane</keyword>
<dbReference type="Proteomes" id="UP000266841">
    <property type="component" value="Unassembled WGS sequence"/>
</dbReference>
<reference evidence="15 16" key="1">
    <citation type="journal article" date="2012" name="Genome Biol.">
        <title>Genome and low-iron response of an oceanic diatom adapted to chronic iron limitation.</title>
        <authorList>
            <person name="Lommer M."/>
            <person name="Specht M."/>
            <person name="Roy A.S."/>
            <person name="Kraemer L."/>
            <person name="Andreson R."/>
            <person name="Gutowska M.A."/>
            <person name="Wolf J."/>
            <person name="Bergner S.V."/>
            <person name="Schilhabel M.B."/>
            <person name="Klostermeier U.C."/>
            <person name="Beiko R.G."/>
            <person name="Rosenstiel P."/>
            <person name="Hippler M."/>
            <person name="Laroche J."/>
        </authorList>
    </citation>
    <scope>NUCLEOTIDE SEQUENCE [LARGE SCALE GENOMIC DNA]</scope>
    <source>
        <strain evidence="15 16">CCMP1005</strain>
    </source>
</reference>
<gene>
    <name evidence="15" type="ORF">THAOC_11021</name>
</gene>
<dbReference type="Gene3D" id="1.20.120.350">
    <property type="entry name" value="Voltage-gated potassium channels. Chain C"/>
    <property type="match status" value="1"/>
</dbReference>
<dbReference type="PANTHER" id="PTHR46480">
    <property type="entry name" value="F20B24.22"/>
    <property type="match status" value="1"/>
</dbReference>
<dbReference type="GO" id="GO:0005886">
    <property type="term" value="C:plasma membrane"/>
    <property type="evidence" value="ECO:0007669"/>
    <property type="project" value="UniProtKB-SubCell"/>
</dbReference>
<evidence type="ECO:0000256" key="8">
    <source>
        <dbReference type="ARBA" id="ARBA00023054"/>
    </source>
</evidence>
<keyword evidence="10 13" id="KW-0472">Membrane</keyword>
<feature type="domain" description="Ion transport" evidence="14">
    <location>
        <begin position="174"/>
        <end position="252"/>
    </location>
</feature>
<keyword evidence="4" id="KW-1003">Cell membrane</keyword>
<evidence type="ECO:0000313" key="16">
    <source>
        <dbReference type="Proteomes" id="UP000266841"/>
    </source>
</evidence>
<dbReference type="InterPro" id="IPR027359">
    <property type="entry name" value="Volt_channel_dom_sf"/>
</dbReference>
<keyword evidence="8" id="KW-0175">Coiled coil</keyword>
<dbReference type="GO" id="GO:0030171">
    <property type="term" value="F:voltage-gated proton channel activity"/>
    <property type="evidence" value="ECO:0007669"/>
    <property type="project" value="InterPro"/>
</dbReference>
<dbReference type="OrthoDB" id="427456at2759"/>
<evidence type="ECO:0000256" key="6">
    <source>
        <dbReference type="ARBA" id="ARBA00022882"/>
    </source>
</evidence>
<feature type="transmembrane region" description="Helical" evidence="13">
    <location>
        <begin position="176"/>
        <end position="198"/>
    </location>
</feature>
<dbReference type="AlphaFoldDB" id="K0T3C8"/>
<dbReference type="eggNOG" id="ENOG502TMHP">
    <property type="taxonomic scope" value="Eukaryota"/>
</dbReference>
<evidence type="ECO:0000256" key="13">
    <source>
        <dbReference type="SAM" id="Phobius"/>
    </source>
</evidence>
<keyword evidence="16" id="KW-1185">Reference proteome</keyword>
<evidence type="ECO:0000256" key="5">
    <source>
        <dbReference type="ARBA" id="ARBA00022692"/>
    </source>
</evidence>
<sequence length="317" mass="36245">MLDSNRASVEPQYEELLGSENNYWRVRGNRRSQAFTGGSPKRWSQQRNNRSTFAIPSCEEENHRVKVRWGEDAWQYKALHFINSTPVQRLLIALLLLDVLILFAELAIDVHVPSCKVIVRDAISCCPLDGDVTNFYQGGGGGYGESVCAEPLLATDHTAGCDPHKHHGAHVTHECLFWITISILSLFQAELLFLIYLLGMHFFKVPLYVFDLVIVTISLVLELVFHFYLYPEVTDTLPGILIIVRCWRFVRIGHGLVVSTYEVGEHAQMEIIFSSVEHIRKLEAIIRDGKFTKELPEWPEILQEEFKDAEKCHVLHS</sequence>
<feature type="transmembrane region" description="Helical" evidence="13">
    <location>
        <begin position="205"/>
        <end position="229"/>
    </location>
</feature>
<dbReference type="Pfam" id="PF00520">
    <property type="entry name" value="Ion_trans"/>
    <property type="match status" value="1"/>
</dbReference>
<comment type="caution">
    <text evidence="15">The sequence shown here is derived from an EMBL/GenBank/DDBJ whole genome shotgun (WGS) entry which is preliminary data.</text>
</comment>
<evidence type="ECO:0000256" key="11">
    <source>
        <dbReference type="ARBA" id="ARBA00023303"/>
    </source>
</evidence>
<evidence type="ECO:0000256" key="3">
    <source>
        <dbReference type="ARBA" id="ARBA00022448"/>
    </source>
</evidence>